<dbReference type="Proteomes" id="UP001066276">
    <property type="component" value="Chromosome 1_1"/>
</dbReference>
<evidence type="ECO:0000256" key="1">
    <source>
        <dbReference type="SAM" id="Coils"/>
    </source>
</evidence>
<keyword evidence="4" id="KW-1185">Reference proteome</keyword>
<name>A0AAV7WUI2_PLEWA</name>
<dbReference type="EMBL" id="JANPWB010000001">
    <property type="protein sequence ID" value="KAJ1216445.1"/>
    <property type="molecule type" value="Genomic_DNA"/>
</dbReference>
<feature type="coiled-coil region" evidence="1">
    <location>
        <begin position="157"/>
        <end position="195"/>
    </location>
</feature>
<keyword evidence="1" id="KW-0175">Coiled coil</keyword>
<feature type="compositionally biased region" description="Low complexity" evidence="2">
    <location>
        <begin position="23"/>
        <end position="40"/>
    </location>
</feature>
<reference evidence="3" key="1">
    <citation type="journal article" date="2022" name="bioRxiv">
        <title>Sequencing and chromosome-scale assembly of the giantPleurodeles waltlgenome.</title>
        <authorList>
            <person name="Brown T."/>
            <person name="Elewa A."/>
            <person name="Iarovenko S."/>
            <person name="Subramanian E."/>
            <person name="Araus A.J."/>
            <person name="Petzold A."/>
            <person name="Susuki M."/>
            <person name="Suzuki K.-i.T."/>
            <person name="Hayashi T."/>
            <person name="Toyoda A."/>
            <person name="Oliveira C."/>
            <person name="Osipova E."/>
            <person name="Leigh N.D."/>
            <person name="Simon A."/>
            <person name="Yun M.H."/>
        </authorList>
    </citation>
    <scope>NUCLEOTIDE SEQUENCE</scope>
    <source>
        <strain evidence="3">20211129_DDA</strain>
        <tissue evidence="3">Liver</tissue>
    </source>
</reference>
<sequence length="347" mass="39224">MGAVTTGATAPVARPQHRRLRLEPAPLLRPRSLLLGFRPPAQRRSPNGPGRGAGSQAGEFDLALLEKYTVKQLKGFCRDLGVPTQGASRKKEFQMALRAWVEAHSEEDAEEEEEPEDCSPEDLLLSVDDVTTAIVPCAKPDSSVSDRSLTTEERREEREFQLQMARLKIEAQQEERRAEREAKAAERALAEKKLLLAHELSLKELEIKVRQSEPSSDGISIHAGPVEEKKVCIPKNVVPSFEVGDDIDKWLAAYEVALRAIGTSEEHWGVAWWFYVPAVGRDTFPTLAPQYRYVYAPMKVTLLGKFGLTPERYRQRFRDSTKLSTQTWVDCYYFSNKVQDGWVRAEK</sequence>
<evidence type="ECO:0000313" key="3">
    <source>
        <dbReference type="EMBL" id="KAJ1216445.1"/>
    </source>
</evidence>
<comment type="caution">
    <text evidence="3">The sequence shown here is derived from an EMBL/GenBank/DDBJ whole genome shotgun (WGS) entry which is preliminary data.</text>
</comment>
<feature type="region of interest" description="Disordered" evidence="2">
    <location>
        <begin position="1"/>
        <end position="56"/>
    </location>
</feature>
<proteinExistence type="predicted"/>
<accession>A0AAV7WUI2</accession>
<gene>
    <name evidence="3" type="ORF">NDU88_004047</name>
</gene>
<organism evidence="3 4">
    <name type="scientific">Pleurodeles waltl</name>
    <name type="common">Iberian ribbed newt</name>
    <dbReference type="NCBI Taxonomy" id="8319"/>
    <lineage>
        <taxon>Eukaryota</taxon>
        <taxon>Metazoa</taxon>
        <taxon>Chordata</taxon>
        <taxon>Craniata</taxon>
        <taxon>Vertebrata</taxon>
        <taxon>Euteleostomi</taxon>
        <taxon>Amphibia</taxon>
        <taxon>Batrachia</taxon>
        <taxon>Caudata</taxon>
        <taxon>Salamandroidea</taxon>
        <taxon>Salamandridae</taxon>
        <taxon>Pleurodelinae</taxon>
        <taxon>Pleurodeles</taxon>
    </lineage>
</organism>
<protein>
    <recommendedName>
        <fullName evidence="5">SAP domain-containing protein</fullName>
    </recommendedName>
</protein>
<evidence type="ECO:0000256" key="2">
    <source>
        <dbReference type="SAM" id="MobiDB-lite"/>
    </source>
</evidence>
<evidence type="ECO:0000313" key="4">
    <source>
        <dbReference type="Proteomes" id="UP001066276"/>
    </source>
</evidence>
<feature type="compositionally biased region" description="Low complexity" evidence="2">
    <location>
        <begin position="1"/>
        <end position="13"/>
    </location>
</feature>
<evidence type="ECO:0008006" key="5">
    <source>
        <dbReference type="Google" id="ProtNLM"/>
    </source>
</evidence>
<dbReference type="AlphaFoldDB" id="A0AAV7WUI2"/>